<evidence type="ECO:0000313" key="4">
    <source>
        <dbReference type="Proteomes" id="UP000271705"/>
    </source>
</evidence>
<feature type="coiled-coil region" evidence="1">
    <location>
        <begin position="156"/>
        <end position="183"/>
    </location>
</feature>
<dbReference type="AlphaFoldDB" id="A0A431UJA3"/>
<name>A0A431UJA3_STEMA</name>
<dbReference type="Proteomes" id="UP000271705">
    <property type="component" value="Unassembled WGS sequence"/>
</dbReference>
<sequence length="750" mass="80828">MRATDVGGGSVADLDAGSPEQIYSYVTEGVRDVIRALESRAEEADADDEPVQSEIIAALNLMQARLAGKQEELRASADWKDFTVALYGETNAGKSTIIESLRIHLKEARKLEQQRQFDALIASHGLDEASLESTRLSIAQAREASARATLRGQELDAEAKEQLQALELERDQQRQAAALAHANRTWWQRLLGMFKRDSQAAAAAAIQVRIEELRARQLQEREQVSNEAAAADAALASAEDMMARRLRSMPLLLEHSDGVIIGDGRPDFTRETQRYVFDNGGAPIVLLDVPGIEGGEAGVKAHIDRAVQTAHAVLYVTGKAARPQHGDKEDGTLEKIKRHLGPQTEVWAVFNKRVAAVMPLRNAAGLFANDAEGIADLDRGLSEALAGNYRGVLPVSAYPAFLALADRLPPPQALVDAGQDRSGARRKFLEEFDAGHLLDKTGFAALAAHLATMAMDAPRKIRQANVFKANQSLRTVVEELDRHATSLEAHARKVIAETKAALGKVDTAASRLRSGLQSDAADALRTFKTSVRSDAYALINGGIGNDALKERLQESMETHVAVLQESLAKRSRATMAAFQNSVTATADRFSKHLRDLGELANGQTRGMPASSFSLDLKVDNGVNVVGLVTTALGTVALVMAGPAGWIVITLSALGIVISLAKALRSLVDDGYKKAQQRKAVDENLERATASLKRDMESSEGKVIEALGSACNDVKKRLGVPQKDVKAKAAVLRLSTTRLDALSARIETTLA</sequence>
<evidence type="ECO:0000256" key="2">
    <source>
        <dbReference type="SAM" id="Phobius"/>
    </source>
</evidence>
<dbReference type="RefSeq" id="WP_126928805.1">
    <property type="nucleotide sequence ID" value="NZ_RXLZ01000021.1"/>
</dbReference>
<dbReference type="EMBL" id="RXLZ01000021">
    <property type="protein sequence ID" value="RTQ89642.1"/>
    <property type="molecule type" value="Genomic_DNA"/>
</dbReference>
<organism evidence="3 4">
    <name type="scientific">Stenotrophomonas maltophilia</name>
    <name type="common">Pseudomonas maltophilia</name>
    <name type="synonym">Xanthomonas maltophilia</name>
    <dbReference type="NCBI Taxonomy" id="40324"/>
    <lineage>
        <taxon>Bacteria</taxon>
        <taxon>Pseudomonadati</taxon>
        <taxon>Pseudomonadota</taxon>
        <taxon>Gammaproteobacteria</taxon>
        <taxon>Lysobacterales</taxon>
        <taxon>Lysobacteraceae</taxon>
        <taxon>Stenotrophomonas</taxon>
        <taxon>Stenotrophomonas maltophilia group</taxon>
    </lineage>
</organism>
<evidence type="ECO:0008006" key="5">
    <source>
        <dbReference type="Google" id="ProtNLM"/>
    </source>
</evidence>
<evidence type="ECO:0000256" key="1">
    <source>
        <dbReference type="SAM" id="Coils"/>
    </source>
</evidence>
<dbReference type="InterPro" id="IPR027417">
    <property type="entry name" value="P-loop_NTPase"/>
</dbReference>
<accession>A0A431UJA3</accession>
<feature type="transmembrane region" description="Helical" evidence="2">
    <location>
        <begin position="643"/>
        <end position="663"/>
    </location>
</feature>
<keyword evidence="1" id="KW-0175">Coiled coil</keyword>
<reference evidence="3 4" key="1">
    <citation type="submission" date="2018-12" db="EMBL/GenBank/DDBJ databases">
        <authorList>
            <person name="Kartti S."/>
            <person name="Manni A."/>
            <person name="Chemao El Fihri M.W."/>
            <person name="Laamarti M."/>
            <person name="Temsamani L."/>
            <person name="El Jamali J.E."/>
            <person name="Ouadghiri M."/>
            <person name="Ibrahimi A."/>
            <person name="Filati-Maltouf A."/>
        </authorList>
    </citation>
    <scope>NUCLEOTIDE SEQUENCE [LARGE SCALE GENOMIC DNA]</scope>
    <source>
        <strain evidence="3 4">MDMC339</strain>
    </source>
</reference>
<gene>
    <name evidence="3" type="ORF">EKL94_08930</name>
</gene>
<keyword evidence="2" id="KW-1133">Transmembrane helix</keyword>
<comment type="caution">
    <text evidence="3">The sequence shown here is derived from an EMBL/GenBank/DDBJ whole genome shotgun (WGS) entry which is preliminary data.</text>
</comment>
<keyword evidence="2" id="KW-0472">Membrane</keyword>
<dbReference type="SUPFAM" id="SSF52540">
    <property type="entry name" value="P-loop containing nucleoside triphosphate hydrolases"/>
    <property type="match status" value="1"/>
</dbReference>
<evidence type="ECO:0000313" key="3">
    <source>
        <dbReference type="EMBL" id="RTQ89642.1"/>
    </source>
</evidence>
<keyword evidence="2" id="KW-0812">Transmembrane</keyword>
<proteinExistence type="predicted"/>
<dbReference type="Gene3D" id="3.40.50.300">
    <property type="entry name" value="P-loop containing nucleotide triphosphate hydrolases"/>
    <property type="match status" value="1"/>
</dbReference>
<protein>
    <recommendedName>
        <fullName evidence="5">G domain-containing protein</fullName>
    </recommendedName>
</protein>